<feature type="region of interest" description="Disordered" evidence="1">
    <location>
        <begin position="77"/>
        <end position="96"/>
    </location>
</feature>
<sequence length="389" mass="43807">MRRRRLLSTGVVVALAGCVSLPADEDETDEKTGEEYIEDAIETRIALTDLQARRRVTAETPDETTTQVEEIYRKPPAEKRRAVRRSDDDDPAAGTVSVTNREISWDYYPEERLVMKRHHPNRVVADGPRLALESLRTNYDLSDDGFDTVDGRDARRIEASPIDPAGDDAGRSIDLLVGETVYRIPLETVSESELDEATVSRTIWIDDERRYPIKERDDVRSGDGELLHRLTVTYEDLEIDPDLDPETFVYEPPAETEVVTIGLEPSGIYDSIEAAAADAPYDLPEPDVPAPYELDRVTLVEKERQTGPTTMLWYIDPGRPEREVYVAVRTEPRFSTDTLEQTAVNGHTAYRRRGRIDSLFWTCSELSYEVSSATVEEPLDEVAASVGCP</sequence>
<dbReference type="STRING" id="547559.Nmag_2390"/>
<dbReference type="eggNOG" id="arCOG02470">
    <property type="taxonomic scope" value="Archaea"/>
</dbReference>
<gene>
    <name evidence="2" type="ordered locus">Nmag_2390</name>
    <name evidence="3" type="ORF">C500_08467</name>
</gene>
<dbReference type="EMBL" id="CP001932">
    <property type="protein sequence ID" value="ADD05951.1"/>
    <property type="molecule type" value="Genomic_DNA"/>
</dbReference>
<dbReference type="EMBL" id="AOHS01000030">
    <property type="protein sequence ID" value="ELY30541.1"/>
    <property type="molecule type" value="Genomic_DNA"/>
</dbReference>
<reference evidence="2 4" key="2">
    <citation type="journal article" date="2012" name="BMC Genomics">
        <title>A comparative genomics perspective on the genetic content of the alkaliphilic haloarchaeon Natrialba magadii ATCC 43099T.</title>
        <authorList>
            <person name="Siddaramappa S."/>
            <person name="Challacombe J.F."/>
            <person name="Decastro R.E."/>
            <person name="Pfeiffer F."/>
            <person name="Sastre D.E."/>
            <person name="Gimenez M.I."/>
            <person name="Paggi R.A."/>
            <person name="Detter J.C."/>
            <person name="Davenport K.W."/>
            <person name="Goodwin L.A."/>
            <person name="Kyrpides N."/>
            <person name="Tapia R."/>
            <person name="Pitluck S."/>
            <person name="Lucas S."/>
            <person name="Woyke T."/>
            <person name="Maupin-Furlow J.A."/>
        </authorList>
    </citation>
    <scope>NUCLEOTIDE SEQUENCE [LARGE SCALE GENOMIC DNA]</scope>
    <source>
        <strain evidence="2">ATCC 43099</strain>
        <strain evidence="4">ATCC 43099 / DSM 3394 / CCM 3739 / CIP 104546 / IAM 13178 / JCM 8861 / NBRC 102185 / NCIMB 2190 / MS3</strain>
    </source>
</reference>
<feature type="compositionally biased region" description="Basic and acidic residues" evidence="1">
    <location>
        <begin position="77"/>
        <end position="87"/>
    </location>
</feature>
<dbReference type="RefSeq" id="WP_004215476.1">
    <property type="nucleotide sequence ID" value="NC_013922.1"/>
</dbReference>
<dbReference type="PANTHER" id="PTHR37507">
    <property type="entry name" value="SPORULATION PROTEIN YDCC"/>
    <property type="match status" value="1"/>
</dbReference>
<dbReference type="HOGENOM" id="CLU_709068_0_0_2"/>
<accession>D3SXK2</accession>
<dbReference type="InterPro" id="IPR052944">
    <property type="entry name" value="Sporulation_related"/>
</dbReference>
<dbReference type="PROSITE" id="PS51257">
    <property type="entry name" value="PROKAR_LIPOPROTEIN"/>
    <property type="match status" value="1"/>
</dbReference>
<reference evidence="4" key="1">
    <citation type="submission" date="2010-02" db="EMBL/GenBank/DDBJ databases">
        <title>Complete sequence of chromosome of Natrialba magadii ATCC 43099.</title>
        <authorList>
            <consortium name="US DOE Joint Genome Institute"/>
            <person name="Lucas S."/>
            <person name="Copeland A."/>
            <person name="Lapidus A."/>
            <person name="Cheng J.-F."/>
            <person name="Bruce D."/>
            <person name="Goodwin L."/>
            <person name="Pitluck S."/>
            <person name="Davenport K."/>
            <person name="Saunders E."/>
            <person name="Detter J.C."/>
            <person name="Han C."/>
            <person name="Tapia R."/>
            <person name="Land M."/>
            <person name="Hauser L."/>
            <person name="Kyrpides N."/>
            <person name="Mikhailova N."/>
            <person name="De Castro R.E."/>
            <person name="Maupin-Furlow J.A."/>
            <person name="Woyke T."/>
        </authorList>
    </citation>
    <scope>NUCLEOTIDE SEQUENCE [LARGE SCALE GENOMIC DNA]</scope>
    <source>
        <strain evidence="4">ATCC 43099 / DSM 3394 / CCM 3739 / CIP 104546 / IAM 13178 / JCM 8861 / NBRC 102185 / NCIMB 2190 / MS3</strain>
    </source>
</reference>
<reference evidence="3 5" key="3">
    <citation type="journal article" date="2014" name="PLoS Genet.">
        <title>Phylogenetically driven sequencing of extremely halophilic archaea reveals strategies for static and dynamic osmo-response.</title>
        <authorList>
            <person name="Becker E.A."/>
            <person name="Seitzer P.M."/>
            <person name="Tritt A."/>
            <person name="Larsen D."/>
            <person name="Krusor M."/>
            <person name="Yao A.I."/>
            <person name="Wu D."/>
            <person name="Madern D."/>
            <person name="Eisen J.A."/>
            <person name="Darling A.E."/>
            <person name="Facciotti M.T."/>
        </authorList>
    </citation>
    <scope>NUCLEOTIDE SEQUENCE [LARGE SCALE GENOMIC DNA]</scope>
    <source>
        <strain evidence="5">ATCC 43099 / DSM 3394 / CCM 3739 / CIP 104546 / IAM 13178 / JCM 8861 / NBRC 102185 / NCIMB 2190 / MS3</strain>
        <strain evidence="3">MS-3</strain>
    </source>
</reference>
<evidence type="ECO:0000256" key="1">
    <source>
        <dbReference type="SAM" id="MobiDB-lite"/>
    </source>
</evidence>
<evidence type="ECO:0000313" key="4">
    <source>
        <dbReference type="Proteomes" id="UP000001879"/>
    </source>
</evidence>
<dbReference type="AlphaFoldDB" id="D3SXK2"/>
<proteinExistence type="predicted"/>
<evidence type="ECO:0000313" key="3">
    <source>
        <dbReference type="EMBL" id="ELY30541.1"/>
    </source>
</evidence>
<keyword evidence="4" id="KW-1185">Reference proteome</keyword>
<evidence type="ECO:0000313" key="2">
    <source>
        <dbReference type="EMBL" id="ADD05951.1"/>
    </source>
</evidence>
<dbReference type="Gene3D" id="2.50.20.10">
    <property type="entry name" value="Lipoprotein localisation LolA/LolB/LppX"/>
    <property type="match status" value="1"/>
</dbReference>
<evidence type="ECO:0000313" key="5">
    <source>
        <dbReference type="Proteomes" id="UP000011543"/>
    </source>
</evidence>
<name>D3SXK2_NATMM</name>
<reference evidence="2" key="4">
    <citation type="submission" date="2016-09" db="EMBL/GenBank/DDBJ databases">
        <authorList>
            <person name="Pfeiffer F."/>
        </authorList>
    </citation>
    <scope>NUCLEOTIDE SEQUENCE</scope>
    <source>
        <strain evidence="2">ATCC 43099</strain>
    </source>
</reference>
<dbReference type="KEGG" id="nmg:Nmag_2390"/>
<dbReference type="PANTHER" id="PTHR37507:SF2">
    <property type="entry name" value="SPORULATION PROTEIN YDCC"/>
    <property type="match status" value="1"/>
</dbReference>
<dbReference type="Proteomes" id="UP000001879">
    <property type="component" value="Chromosome"/>
</dbReference>
<dbReference type="OrthoDB" id="137725at2157"/>
<dbReference type="PaxDb" id="547559-Nmag_2390"/>
<organism evidence="2 4">
    <name type="scientific">Natrialba magadii (strain ATCC 43099 / DSM 3394 / CCM 3739 / CIP 104546 / IAM 13178 / JCM 8861 / NBRC 102185 / NCIMB 2190 / MS3)</name>
    <name type="common">Natronobacterium magadii</name>
    <dbReference type="NCBI Taxonomy" id="547559"/>
    <lineage>
        <taxon>Archaea</taxon>
        <taxon>Methanobacteriati</taxon>
        <taxon>Methanobacteriota</taxon>
        <taxon>Stenosarchaea group</taxon>
        <taxon>Halobacteria</taxon>
        <taxon>Halobacteriales</taxon>
        <taxon>Natrialbaceae</taxon>
        <taxon>Natrialba</taxon>
    </lineage>
</organism>
<dbReference type="PATRIC" id="fig|547559.17.peg.1662"/>
<protein>
    <submittedName>
        <fullName evidence="2">LppX domain protein</fullName>
    </submittedName>
</protein>
<dbReference type="GeneID" id="8825242"/>
<dbReference type="Proteomes" id="UP000011543">
    <property type="component" value="Unassembled WGS sequence"/>
</dbReference>